<evidence type="ECO:0000259" key="3">
    <source>
        <dbReference type="PROSITE" id="PS50968"/>
    </source>
</evidence>
<dbReference type="EMBL" id="QXFL01000004">
    <property type="protein sequence ID" value="RIV85870.1"/>
    <property type="molecule type" value="Genomic_DNA"/>
</dbReference>
<evidence type="ECO:0000313" key="4">
    <source>
        <dbReference type="EMBL" id="RIV85870.1"/>
    </source>
</evidence>
<evidence type="ECO:0000256" key="2">
    <source>
        <dbReference type="ARBA" id="ARBA00022823"/>
    </source>
</evidence>
<sequence length="77" mass="8173">MATDVTIPGNLWEEDSEAAITAWLVSDGARVTSGQLIAEIMVEKVQHEVLAPAEGTIAIVKQVDEVAAKGETIARID</sequence>
<comment type="cofactor">
    <cofactor evidence="1">
        <name>(R)-lipoate</name>
        <dbReference type="ChEBI" id="CHEBI:83088"/>
    </cofactor>
</comment>
<feature type="domain" description="Lipoyl-binding" evidence="3">
    <location>
        <begin position="2"/>
        <end position="77"/>
    </location>
</feature>
<organism evidence="4 5">
    <name type="scientific">Aurantiacibacter zhengii</name>
    <dbReference type="NCBI Taxonomy" id="2307003"/>
    <lineage>
        <taxon>Bacteria</taxon>
        <taxon>Pseudomonadati</taxon>
        <taxon>Pseudomonadota</taxon>
        <taxon>Alphaproteobacteria</taxon>
        <taxon>Sphingomonadales</taxon>
        <taxon>Erythrobacteraceae</taxon>
        <taxon>Aurantiacibacter</taxon>
    </lineage>
</organism>
<proteinExistence type="predicted"/>
<reference evidence="4 5" key="1">
    <citation type="submission" date="2018-08" db="EMBL/GenBank/DDBJ databases">
        <title>Erythrobacter zhengii sp.nov., a bacterium isolated from deep-sea sediment.</title>
        <authorList>
            <person name="Fang C."/>
            <person name="Wu Y.-H."/>
            <person name="Sun C."/>
            <person name="Wang H."/>
            <person name="Cheng H."/>
            <person name="Meng F.-X."/>
            <person name="Wang C.-S."/>
            <person name="Xu X.-W."/>
        </authorList>
    </citation>
    <scope>NUCLEOTIDE SEQUENCE [LARGE SCALE GENOMIC DNA]</scope>
    <source>
        <strain evidence="4 5">V18</strain>
    </source>
</reference>
<gene>
    <name evidence="4" type="ORF">D2V07_11210</name>
</gene>
<evidence type="ECO:0000256" key="1">
    <source>
        <dbReference type="ARBA" id="ARBA00001938"/>
    </source>
</evidence>
<dbReference type="OrthoDB" id="7363068at2"/>
<keyword evidence="2" id="KW-0450">Lipoyl</keyword>
<dbReference type="InterPro" id="IPR003016">
    <property type="entry name" value="2-oxoA_DH_lipoyl-BS"/>
</dbReference>
<dbReference type="AlphaFoldDB" id="A0A418NRZ9"/>
<dbReference type="Pfam" id="PF00364">
    <property type="entry name" value="Biotin_lipoyl"/>
    <property type="match status" value="1"/>
</dbReference>
<dbReference type="SUPFAM" id="SSF51230">
    <property type="entry name" value="Single hybrid motif"/>
    <property type="match status" value="1"/>
</dbReference>
<dbReference type="PROSITE" id="PS50968">
    <property type="entry name" value="BIOTINYL_LIPOYL"/>
    <property type="match status" value="1"/>
</dbReference>
<dbReference type="CDD" id="cd06849">
    <property type="entry name" value="lipoyl_domain"/>
    <property type="match status" value="1"/>
</dbReference>
<accession>A0A418NRZ9</accession>
<comment type="caution">
    <text evidence="4">The sequence shown here is derived from an EMBL/GenBank/DDBJ whole genome shotgun (WGS) entry which is preliminary data.</text>
</comment>
<dbReference type="RefSeq" id="WP_119587061.1">
    <property type="nucleotide sequence ID" value="NZ_CAWODQ010000024.1"/>
</dbReference>
<dbReference type="InterPro" id="IPR000089">
    <property type="entry name" value="Biotin_lipoyl"/>
</dbReference>
<dbReference type="Gene3D" id="2.40.50.100">
    <property type="match status" value="1"/>
</dbReference>
<protein>
    <submittedName>
        <fullName evidence="4">Biotin/lipoyl-binding protein</fullName>
    </submittedName>
</protein>
<evidence type="ECO:0000313" key="5">
    <source>
        <dbReference type="Proteomes" id="UP000286576"/>
    </source>
</evidence>
<dbReference type="PROSITE" id="PS00189">
    <property type="entry name" value="LIPOYL"/>
    <property type="match status" value="1"/>
</dbReference>
<dbReference type="InterPro" id="IPR011053">
    <property type="entry name" value="Single_hybrid_motif"/>
</dbReference>
<keyword evidence="5" id="KW-1185">Reference proteome</keyword>
<dbReference type="Proteomes" id="UP000286576">
    <property type="component" value="Unassembled WGS sequence"/>
</dbReference>
<name>A0A418NRZ9_9SPHN</name>